<dbReference type="AlphaFoldDB" id="A0A558A501"/>
<organism evidence="1 2">
    <name type="scientific">Amycolatopsis acidiphila</name>
    <dbReference type="NCBI Taxonomy" id="715473"/>
    <lineage>
        <taxon>Bacteria</taxon>
        <taxon>Bacillati</taxon>
        <taxon>Actinomycetota</taxon>
        <taxon>Actinomycetes</taxon>
        <taxon>Pseudonocardiales</taxon>
        <taxon>Pseudonocardiaceae</taxon>
        <taxon>Amycolatopsis</taxon>
    </lineage>
</organism>
<dbReference type="OrthoDB" id="3518313at2"/>
<dbReference type="RefSeq" id="WP_144642257.1">
    <property type="nucleotide sequence ID" value="NZ_BNAX01000002.1"/>
</dbReference>
<dbReference type="EMBL" id="VJZA01000048">
    <property type="protein sequence ID" value="TVT19342.1"/>
    <property type="molecule type" value="Genomic_DNA"/>
</dbReference>
<reference evidence="1 2" key="1">
    <citation type="submission" date="2019-07" db="EMBL/GenBank/DDBJ databases">
        <title>New species of Amycolatopsis and Streptomyces.</title>
        <authorList>
            <person name="Duangmal K."/>
            <person name="Teo W.F.A."/>
            <person name="Lipun K."/>
        </authorList>
    </citation>
    <scope>NUCLEOTIDE SEQUENCE [LARGE SCALE GENOMIC DNA]</scope>
    <source>
        <strain evidence="1 2">JCM 30562</strain>
    </source>
</reference>
<protein>
    <submittedName>
        <fullName evidence="1">Uncharacterized protein</fullName>
    </submittedName>
</protein>
<accession>A0A558A501</accession>
<evidence type="ECO:0000313" key="2">
    <source>
        <dbReference type="Proteomes" id="UP000318578"/>
    </source>
</evidence>
<comment type="caution">
    <text evidence="1">The sequence shown here is derived from an EMBL/GenBank/DDBJ whole genome shotgun (WGS) entry which is preliminary data.</text>
</comment>
<name>A0A558A501_9PSEU</name>
<sequence length="232" mass="26249">MVCSLSAGELRSLMAVVEDGPRDDPNQATPWAALDRLCDLVPCDSVDFKELDILSEDVVVYQSLQSGMRLLDHEGRCGSGEGFWKLRRDFLPCSYPARTGDLASVTLWSDFYTLRELRNAPMFADLYARDGRKHSMLLSFPTVPGQTRRMQLWRADGPDFSERDRLLLQLLRPHLYEVHLDAQRRRNAVPSLSRHEVEDRTGVRSRRLAVALVMPDLSAADPRLPDPGAVTK</sequence>
<gene>
    <name evidence="1" type="ORF">FNH06_24605</name>
</gene>
<dbReference type="Proteomes" id="UP000318578">
    <property type="component" value="Unassembled WGS sequence"/>
</dbReference>
<evidence type="ECO:0000313" key="1">
    <source>
        <dbReference type="EMBL" id="TVT19342.1"/>
    </source>
</evidence>
<keyword evidence="2" id="KW-1185">Reference proteome</keyword>
<proteinExistence type="predicted"/>